<dbReference type="GO" id="GO:0010774">
    <property type="term" value="P:meiotic strand invasion involved in reciprocal meiotic recombination"/>
    <property type="evidence" value="ECO:0007669"/>
    <property type="project" value="TreeGrafter"/>
</dbReference>
<evidence type="ECO:0000313" key="13">
    <source>
        <dbReference type="Proteomes" id="UP000218209"/>
    </source>
</evidence>
<dbReference type="GO" id="GO:0009536">
    <property type="term" value="C:plastid"/>
    <property type="evidence" value="ECO:0007669"/>
    <property type="project" value="UniProtKB-SubCell"/>
</dbReference>
<feature type="domain" description="Leucine zipper with capping helix" evidence="11">
    <location>
        <begin position="153"/>
        <end position="207"/>
    </location>
</feature>
<keyword evidence="6" id="KW-0233">DNA recombination</keyword>
<evidence type="ECO:0000256" key="3">
    <source>
        <dbReference type="ARBA" id="ARBA00007922"/>
    </source>
</evidence>
<evidence type="ECO:0000313" key="12">
    <source>
        <dbReference type="EMBL" id="OSX76116.1"/>
    </source>
</evidence>
<protein>
    <recommendedName>
        <fullName evidence="4">Homologous-pairing protein 2 homolog</fullName>
    </recommendedName>
</protein>
<organism evidence="12 13">
    <name type="scientific">Porphyra umbilicalis</name>
    <name type="common">Purple laver</name>
    <name type="synonym">Red alga</name>
    <dbReference type="NCBI Taxonomy" id="2786"/>
    <lineage>
        <taxon>Eukaryota</taxon>
        <taxon>Rhodophyta</taxon>
        <taxon>Bangiophyceae</taxon>
        <taxon>Bangiales</taxon>
        <taxon>Bangiaceae</taxon>
        <taxon>Porphyra</taxon>
    </lineage>
</organism>
<reference evidence="12 13" key="1">
    <citation type="submission" date="2017-03" db="EMBL/GenBank/DDBJ databases">
        <title>WGS assembly of Porphyra umbilicalis.</title>
        <authorList>
            <person name="Brawley S.H."/>
            <person name="Blouin N.A."/>
            <person name="Ficko-Blean E."/>
            <person name="Wheeler G.L."/>
            <person name="Lohr M."/>
            <person name="Goodson H.V."/>
            <person name="Jenkins J.W."/>
            <person name="Blaby-Haas C.E."/>
            <person name="Helliwell K.E."/>
            <person name="Chan C."/>
            <person name="Marriage T."/>
            <person name="Bhattacharya D."/>
            <person name="Klein A.S."/>
            <person name="Badis Y."/>
            <person name="Brodie J."/>
            <person name="Cao Y."/>
            <person name="Collen J."/>
            <person name="Dittami S.M."/>
            <person name="Gachon C.M."/>
            <person name="Green B.R."/>
            <person name="Karpowicz S."/>
            <person name="Kim J.W."/>
            <person name="Kudahl U."/>
            <person name="Lin S."/>
            <person name="Michel G."/>
            <person name="Mittag M."/>
            <person name="Olson B.J."/>
            <person name="Pangilinan J."/>
            <person name="Peng Y."/>
            <person name="Qiu H."/>
            <person name="Shu S."/>
            <person name="Singer J.T."/>
            <person name="Smith A.G."/>
            <person name="Sprecher B.N."/>
            <person name="Wagner V."/>
            <person name="Wang W."/>
            <person name="Wang Z.-Y."/>
            <person name="Yan J."/>
            <person name="Yarish C."/>
            <person name="Zoeuner-Riek S."/>
            <person name="Zhuang Y."/>
            <person name="Zou Y."/>
            <person name="Lindquist E.A."/>
            <person name="Grimwood J."/>
            <person name="Barry K."/>
            <person name="Rokhsar D.S."/>
            <person name="Schmutz J."/>
            <person name="Stiller J.W."/>
            <person name="Grossman A.R."/>
            <person name="Prochnik S.E."/>
        </authorList>
    </citation>
    <scope>NUCLEOTIDE SEQUENCE [LARGE SCALE GENOMIC DNA]</scope>
    <source>
        <strain evidence="12">4086291</strain>
    </source>
</reference>
<dbReference type="InterPro" id="IPR036388">
    <property type="entry name" value="WH-like_DNA-bd_sf"/>
</dbReference>
<dbReference type="Pfam" id="PF07106">
    <property type="entry name" value="WHD_TBPIP"/>
    <property type="match status" value="1"/>
</dbReference>
<name>A0A1X6P5T2_PORUM</name>
<keyword evidence="7" id="KW-0539">Nucleus</keyword>
<gene>
    <name evidence="12" type="ORF">BU14_0207s0034</name>
</gene>
<dbReference type="Gene3D" id="1.10.10.10">
    <property type="entry name" value="Winged helix-like DNA-binding domain superfamily/Winged helix DNA-binding domain"/>
    <property type="match status" value="1"/>
</dbReference>
<evidence type="ECO:0000256" key="7">
    <source>
        <dbReference type="ARBA" id="ARBA00023242"/>
    </source>
</evidence>
<sequence length="231" mass="24882">MPKPTPLQEERLVNEFLVRTNRPQSVTNIVDALQAAPTPLKKAAVDRATASLVARGDVTLKEYGKAKVFITNQSTIDVPSPEERAAIDERLAQLEAAAVDGQAAVASANAAAADVYATLSDADALARSTEVKVQRSELEAKVASFGGGVVLSEEERAALEQKYAEVMDTWKKRKRIVVEAVATISEGANKKPAELYEKIGIETDEEAGVNMKDMPPALKPERKGRKRGRGT</sequence>
<feature type="region of interest" description="Disordered" evidence="9">
    <location>
        <begin position="207"/>
        <end position="231"/>
    </location>
</feature>
<dbReference type="InterPro" id="IPR040661">
    <property type="entry name" value="LZ3wCH"/>
</dbReference>
<evidence type="ECO:0000256" key="2">
    <source>
        <dbReference type="ARBA" id="ARBA00004474"/>
    </source>
</evidence>
<dbReference type="AlphaFoldDB" id="A0A1X6P5T2"/>
<evidence type="ECO:0000256" key="1">
    <source>
        <dbReference type="ARBA" id="ARBA00004123"/>
    </source>
</evidence>
<evidence type="ECO:0000256" key="9">
    <source>
        <dbReference type="SAM" id="MobiDB-lite"/>
    </source>
</evidence>
<keyword evidence="13" id="KW-1185">Reference proteome</keyword>
<dbReference type="InterPro" id="IPR010776">
    <property type="entry name" value="Hop2_WH_dom"/>
</dbReference>
<proteinExistence type="inferred from homology"/>
<dbReference type="GO" id="GO:0000709">
    <property type="term" value="P:meiotic joint molecule formation"/>
    <property type="evidence" value="ECO:0007669"/>
    <property type="project" value="TreeGrafter"/>
</dbReference>
<dbReference type="GO" id="GO:0007129">
    <property type="term" value="P:homologous chromosome pairing at meiosis"/>
    <property type="evidence" value="ECO:0007669"/>
    <property type="project" value="TreeGrafter"/>
</dbReference>
<evidence type="ECO:0000256" key="6">
    <source>
        <dbReference type="ARBA" id="ARBA00023172"/>
    </source>
</evidence>
<evidence type="ECO:0000256" key="4">
    <source>
        <dbReference type="ARBA" id="ARBA00016093"/>
    </source>
</evidence>
<feature type="domain" description="Homologous-pairing protein 2 winged helix" evidence="10">
    <location>
        <begin position="10"/>
        <end position="72"/>
    </location>
</feature>
<dbReference type="Pfam" id="PF18517">
    <property type="entry name" value="LZ3wCH"/>
    <property type="match status" value="1"/>
</dbReference>
<comment type="subcellular location">
    <subcellularLocation>
        <location evidence="1">Nucleus</location>
    </subcellularLocation>
    <subcellularLocation>
        <location evidence="2">Plastid</location>
    </subcellularLocation>
</comment>
<dbReference type="OrthoDB" id="272266at2759"/>
<evidence type="ECO:0000256" key="8">
    <source>
        <dbReference type="ARBA" id="ARBA00023254"/>
    </source>
</evidence>
<evidence type="ECO:0000256" key="5">
    <source>
        <dbReference type="ARBA" id="ARBA00023054"/>
    </source>
</evidence>
<dbReference type="EMBL" id="KV918880">
    <property type="protein sequence ID" value="OSX76116.1"/>
    <property type="molecule type" value="Genomic_DNA"/>
</dbReference>
<feature type="compositionally biased region" description="Basic residues" evidence="9">
    <location>
        <begin position="222"/>
        <end position="231"/>
    </location>
</feature>
<dbReference type="PANTHER" id="PTHR15938">
    <property type="entry name" value="TBP-1 INTERACTING PROTEIN"/>
    <property type="match status" value="1"/>
</dbReference>
<evidence type="ECO:0000259" key="11">
    <source>
        <dbReference type="Pfam" id="PF18517"/>
    </source>
</evidence>
<evidence type="ECO:0000259" key="10">
    <source>
        <dbReference type="Pfam" id="PF07106"/>
    </source>
</evidence>
<keyword evidence="5" id="KW-0175">Coiled coil</keyword>
<dbReference type="GO" id="GO:0003690">
    <property type="term" value="F:double-stranded DNA binding"/>
    <property type="evidence" value="ECO:0007669"/>
    <property type="project" value="TreeGrafter"/>
</dbReference>
<dbReference type="PANTHER" id="PTHR15938:SF0">
    <property type="entry name" value="HOMOLOGOUS-PAIRING PROTEIN 2 HOMOLOG"/>
    <property type="match status" value="1"/>
</dbReference>
<accession>A0A1X6P5T2</accession>
<keyword evidence="8" id="KW-0469">Meiosis</keyword>
<dbReference type="GO" id="GO:0000794">
    <property type="term" value="C:condensed nuclear chromosome"/>
    <property type="evidence" value="ECO:0007669"/>
    <property type="project" value="TreeGrafter"/>
</dbReference>
<dbReference type="GO" id="GO:0120230">
    <property type="term" value="F:recombinase activator activity"/>
    <property type="evidence" value="ECO:0007669"/>
    <property type="project" value="TreeGrafter"/>
</dbReference>
<comment type="similarity">
    <text evidence="3">Belongs to the HOP2 family.</text>
</comment>
<dbReference type="Proteomes" id="UP000218209">
    <property type="component" value="Unassembled WGS sequence"/>
</dbReference>
<dbReference type="GO" id="GO:0120231">
    <property type="term" value="C:DNA recombinase auxiliary factor complex"/>
    <property type="evidence" value="ECO:0007669"/>
    <property type="project" value="TreeGrafter"/>
</dbReference>